<evidence type="ECO:0000259" key="2">
    <source>
        <dbReference type="Pfam" id="PF04782"/>
    </source>
</evidence>
<feature type="region of interest" description="Disordered" evidence="1">
    <location>
        <begin position="114"/>
        <end position="148"/>
    </location>
</feature>
<dbReference type="PANTHER" id="PTHR21450:SF2">
    <property type="entry name" value="FAMILY PROTEIN, PUTATIVE (DUF630 AND DUF632)-RELATED"/>
    <property type="match status" value="1"/>
</dbReference>
<comment type="caution">
    <text evidence="3">The sequence shown here is derived from an EMBL/GenBank/DDBJ whole genome shotgun (WGS) entry which is preliminary data.</text>
</comment>
<feature type="compositionally biased region" description="Pro residues" evidence="1">
    <location>
        <begin position="72"/>
        <end position="85"/>
    </location>
</feature>
<name>A0A835RPD1_VANPL</name>
<keyword evidence="4" id="KW-1185">Reference proteome</keyword>
<proteinExistence type="predicted"/>
<evidence type="ECO:0000256" key="1">
    <source>
        <dbReference type="SAM" id="MobiDB-lite"/>
    </source>
</evidence>
<feature type="compositionally biased region" description="Basic and acidic residues" evidence="1">
    <location>
        <begin position="55"/>
        <end position="64"/>
    </location>
</feature>
<dbReference type="OrthoDB" id="275278at2759"/>
<dbReference type="Proteomes" id="UP000636800">
    <property type="component" value="Chromosome 1"/>
</dbReference>
<dbReference type="SUPFAM" id="SSF101447">
    <property type="entry name" value="Formin homology 2 domain (FH2 domain)"/>
    <property type="match status" value="1"/>
</dbReference>
<dbReference type="InterPro" id="IPR006867">
    <property type="entry name" value="DUF632"/>
</dbReference>
<feature type="compositionally biased region" description="Polar residues" evidence="1">
    <location>
        <begin position="20"/>
        <end position="32"/>
    </location>
</feature>
<sequence length="667" mass="75921">MKSAPTMPSTVYHDPYGEQWSKSQGQAPQSGYGSWYGYPPFAQEGAYYNEPLRPSQREEGHVSADCEEERLPPPPPAPPPPPPSQNSPWDFFNPFDSYEQMLDGYTKSRFVLGSVASSPNSSEVREREGIPDLEEETEQESVKGTGKRTILEDKRVVDDDSERFNSSVGSSEAVIAPHGEKRSAAVLEDLEETKRSRGGVSSIDSCEVEDSDVREEPLRCEGKVTTSRTMEAGERTKDAALSIHRTKDVVEAMKEITEQFKSAACCGEDVSRMLEVDKLKYRPKIRIFKGAKMLKMNEAARIDFEKYVNMQSSNLSSTLEQLYLWEKKLYKEVKDEEKLRVFYDKEYARLKTLDDKGAESNKIDSSRAAINKFINKISMSIKSVDAISRRIHKLRDEELQPQLLELIHGLIRMWRSMLDCHQKQFQAIIEAKSHQFMLKPFAQQSLIAKATLELELELMNWFSCFSNWVKAQRAYVESLNGWLIKWLHEKQEETPDGIAPLSPGRVGAPAIFVFSNDWQHTMERISEDDVLKAMHDFTANLHRLCESQGEEQQQKLRAEYLSKDFGRRLKALQKQSSGNGFPNAIASDKLVLPVNGISTVSNGNKMHLDLMRRRIDAARAKHDDFAKQMQEVVSNSLRTGLIPIFESLENYSSETLKGYDELRLPCT</sequence>
<dbReference type="PANTHER" id="PTHR21450">
    <property type="entry name" value="PROTEIN ALTERED PHOSPHATE STARVATION RESPONSE 1"/>
    <property type="match status" value="1"/>
</dbReference>
<protein>
    <recommendedName>
        <fullName evidence="2">DUF632 domain-containing protein</fullName>
    </recommendedName>
</protein>
<accession>A0A835RPD1</accession>
<dbReference type="EMBL" id="JADCNL010000001">
    <property type="protein sequence ID" value="KAG0495409.1"/>
    <property type="molecule type" value="Genomic_DNA"/>
</dbReference>
<gene>
    <name evidence="3" type="ORF">HPP92_000100</name>
</gene>
<feature type="region of interest" description="Disordered" evidence="1">
    <location>
        <begin position="1"/>
        <end position="95"/>
    </location>
</feature>
<reference evidence="3 4" key="1">
    <citation type="journal article" date="2020" name="Nat. Food">
        <title>A phased Vanilla planifolia genome enables genetic improvement of flavour and production.</title>
        <authorList>
            <person name="Hasing T."/>
            <person name="Tang H."/>
            <person name="Brym M."/>
            <person name="Khazi F."/>
            <person name="Huang T."/>
            <person name="Chambers A.H."/>
        </authorList>
    </citation>
    <scope>NUCLEOTIDE SEQUENCE [LARGE SCALE GENOMIC DNA]</scope>
    <source>
        <tissue evidence="3">Leaf</tissue>
    </source>
</reference>
<dbReference type="Pfam" id="PF04782">
    <property type="entry name" value="DUF632"/>
    <property type="match status" value="1"/>
</dbReference>
<feature type="domain" description="DUF632" evidence="2">
    <location>
        <begin position="250"/>
        <end position="542"/>
    </location>
</feature>
<organism evidence="3 4">
    <name type="scientific">Vanilla planifolia</name>
    <name type="common">Vanilla</name>
    <dbReference type="NCBI Taxonomy" id="51239"/>
    <lineage>
        <taxon>Eukaryota</taxon>
        <taxon>Viridiplantae</taxon>
        <taxon>Streptophyta</taxon>
        <taxon>Embryophyta</taxon>
        <taxon>Tracheophyta</taxon>
        <taxon>Spermatophyta</taxon>
        <taxon>Magnoliopsida</taxon>
        <taxon>Liliopsida</taxon>
        <taxon>Asparagales</taxon>
        <taxon>Orchidaceae</taxon>
        <taxon>Vanilloideae</taxon>
        <taxon>Vanilleae</taxon>
        <taxon>Vanilla</taxon>
    </lineage>
</organism>
<evidence type="ECO:0000313" key="4">
    <source>
        <dbReference type="Proteomes" id="UP000636800"/>
    </source>
</evidence>
<evidence type="ECO:0000313" key="3">
    <source>
        <dbReference type="EMBL" id="KAG0495409.1"/>
    </source>
</evidence>
<dbReference type="AlphaFoldDB" id="A0A835RPD1"/>